<dbReference type="SUPFAM" id="SSF69369">
    <property type="entry name" value="Cloacin translocation domain"/>
    <property type="match status" value="1"/>
</dbReference>
<keyword evidence="8" id="KW-1185">Reference proteome</keyword>
<name>A0A2S6FP38_9PSED</name>
<organism evidence="7 8">
    <name type="scientific">Pseudomonas laurylsulfatiphila</name>
    <dbReference type="NCBI Taxonomy" id="2011015"/>
    <lineage>
        <taxon>Bacteria</taxon>
        <taxon>Pseudomonadati</taxon>
        <taxon>Pseudomonadota</taxon>
        <taxon>Gammaproteobacteria</taxon>
        <taxon>Pseudomonadales</taxon>
        <taxon>Pseudomonadaceae</taxon>
        <taxon>Pseudomonas</taxon>
    </lineage>
</organism>
<dbReference type="Pfam" id="PF06958">
    <property type="entry name" value="Pyocin_S"/>
    <property type="match status" value="1"/>
</dbReference>
<dbReference type="InterPro" id="IPR000290">
    <property type="entry name" value="Colicin_pyocin"/>
</dbReference>
<dbReference type="InterPro" id="IPR016128">
    <property type="entry name" value="Pyosin/cloacin_T_dom"/>
</dbReference>
<dbReference type="Proteomes" id="UP000238541">
    <property type="component" value="Unassembled WGS sequence"/>
</dbReference>
<dbReference type="AlphaFoldDB" id="A0A2S6FP38"/>
<evidence type="ECO:0000259" key="6">
    <source>
        <dbReference type="Pfam" id="PF06958"/>
    </source>
</evidence>
<protein>
    <submittedName>
        <fullName evidence="7">Colicin immunity protein</fullName>
    </submittedName>
</protein>
<evidence type="ECO:0000256" key="4">
    <source>
        <dbReference type="ARBA" id="ARBA00023025"/>
    </source>
</evidence>
<dbReference type="CDD" id="cd16363">
    <property type="entry name" value="Col_Im_like"/>
    <property type="match status" value="1"/>
</dbReference>
<dbReference type="InterPro" id="IPR036302">
    <property type="entry name" value="Pyosin/cloacin_T_dom_sf"/>
</dbReference>
<proteinExistence type="inferred from homology"/>
<dbReference type="PRINTS" id="PR01299">
    <property type="entry name" value="PYOCIN"/>
</dbReference>
<comment type="similarity">
    <text evidence="1">Belongs to the colicins ColE2/ColE8/ColE9 and pyocins S1/S2 family.</text>
</comment>
<evidence type="ECO:0000256" key="1">
    <source>
        <dbReference type="ARBA" id="ARBA00009346"/>
    </source>
</evidence>
<reference evidence="8" key="1">
    <citation type="submission" date="2017-06" db="EMBL/GenBank/DDBJ databases">
        <authorList>
            <person name="Furmanczyk E.M."/>
        </authorList>
    </citation>
    <scope>NUCLEOTIDE SEQUENCE [LARGE SCALE GENOMIC DNA]</scope>
    <source>
        <strain evidence="8">AP3_16</strain>
    </source>
</reference>
<dbReference type="Gene3D" id="1.10.1200.20">
    <property type="entry name" value="Colicin E immunity protein"/>
    <property type="match status" value="1"/>
</dbReference>
<keyword evidence="3" id="KW-0044">Antibiotic</keyword>
<dbReference type="GO" id="GO:0030153">
    <property type="term" value="P:bacteriocin immunity"/>
    <property type="evidence" value="ECO:0007669"/>
    <property type="project" value="UniProtKB-KW"/>
</dbReference>
<dbReference type="EMBL" id="NIRS01000002">
    <property type="protein sequence ID" value="PPK39244.1"/>
    <property type="molecule type" value="Genomic_DNA"/>
</dbReference>
<feature type="domain" description="Pyosin/cloacin translocation" evidence="6">
    <location>
        <begin position="387"/>
        <end position="493"/>
    </location>
</feature>
<dbReference type="Pfam" id="PF01320">
    <property type="entry name" value="Colicin_Pyocin"/>
    <property type="match status" value="1"/>
</dbReference>
<evidence type="ECO:0000256" key="3">
    <source>
        <dbReference type="ARBA" id="ARBA00023022"/>
    </source>
</evidence>
<keyword evidence="2" id="KW-0929">Antimicrobial</keyword>
<evidence type="ECO:0000256" key="5">
    <source>
        <dbReference type="ARBA" id="ARBA00023048"/>
    </source>
</evidence>
<sequence>MELKATLKDYTESEFQALVNKIWAVDLSKQDHDRLINHFDQIVGHPKGADLLFYPNEKFNSNSPESVVDYVKDWHRNQGGTAFKEESVFVPAPSPVMTPLARSFAQVQKIAADVAASEVAVEKAFGLFGQGIQQLRDQLNGSKTVSDREADIRALEHVQHSVVIAVRKFEFWKMTVQFAKNDAQRNLTYARTEQAQWQSLAQQINALQDRYTGQLAAFSQRHRSLHDEVEALLIKAQDQLIRSRRLARAEPGQPGYMITASLAFAHKRPEVLLEGGPSGLQLSQQIDLQAAIRSVVAEFTWRNTSGEPSDETLCAAVMQFEFSSRADTQVYGLCVPLVELTPLEGQDWLSLAMKESEIDLPFRIGTTTVPARPGTMFQGLREVKTLAQVYITPTPSANVPAKVRVRAAQFDQQRGAFGFTIDGTTPVTVCWSTPVPLVRQTPAAQPPTRRLGFVQSLTVPLVEPITAEGATARFADYIVVFPDDSGFDPLYVMLSTS</sequence>
<dbReference type="GO" id="GO:0042742">
    <property type="term" value="P:defense response to bacterium"/>
    <property type="evidence" value="ECO:0007669"/>
    <property type="project" value="UniProtKB-KW"/>
</dbReference>
<dbReference type="GO" id="GO:0031640">
    <property type="term" value="P:killing of cells of another organism"/>
    <property type="evidence" value="ECO:0007669"/>
    <property type="project" value="UniProtKB-KW"/>
</dbReference>
<dbReference type="SUPFAM" id="SSF47345">
    <property type="entry name" value="Colicin E immunity proteins"/>
    <property type="match status" value="1"/>
</dbReference>
<comment type="caution">
    <text evidence="7">The sequence shown here is derived from an EMBL/GenBank/DDBJ whole genome shotgun (WGS) entry which is preliminary data.</text>
</comment>
<dbReference type="InterPro" id="IPR035900">
    <property type="entry name" value="Colicin_E_sf"/>
</dbReference>
<keyword evidence="5" id="KW-0078">Bacteriocin</keyword>
<keyword evidence="4" id="KW-0079">Bacteriocin immunity</keyword>
<dbReference type="GO" id="GO:0015643">
    <property type="term" value="F:toxic substance binding"/>
    <property type="evidence" value="ECO:0007669"/>
    <property type="project" value="InterPro"/>
</dbReference>
<evidence type="ECO:0000313" key="7">
    <source>
        <dbReference type="EMBL" id="PPK39244.1"/>
    </source>
</evidence>
<accession>A0A2S6FP38</accession>
<dbReference type="RefSeq" id="WP_104448312.1">
    <property type="nucleotide sequence ID" value="NZ_JBLZZR010000099.1"/>
</dbReference>
<evidence type="ECO:0000313" key="8">
    <source>
        <dbReference type="Proteomes" id="UP000238541"/>
    </source>
</evidence>
<evidence type="ECO:0000256" key="2">
    <source>
        <dbReference type="ARBA" id="ARBA00022529"/>
    </source>
</evidence>
<gene>
    <name evidence="7" type="ORF">CD175_07050</name>
</gene>